<keyword evidence="2" id="KW-1185">Reference proteome</keyword>
<gene>
    <name evidence="1" type="ORF">GCM10007901_25340</name>
</gene>
<proteinExistence type="predicted"/>
<reference evidence="2" key="1">
    <citation type="journal article" date="2019" name="Int. J. Syst. Evol. Microbiol.">
        <title>The Global Catalogue of Microorganisms (GCM) 10K type strain sequencing project: providing services to taxonomists for standard genome sequencing and annotation.</title>
        <authorList>
            <consortium name="The Broad Institute Genomics Platform"/>
            <consortium name="The Broad Institute Genome Sequencing Center for Infectious Disease"/>
            <person name="Wu L."/>
            <person name="Ma J."/>
        </authorList>
    </citation>
    <scope>NUCLEOTIDE SEQUENCE [LARGE SCALE GENOMIC DNA]</scope>
    <source>
        <strain evidence="2">NBRC 111980</strain>
    </source>
</reference>
<dbReference type="Proteomes" id="UP001156670">
    <property type="component" value="Unassembled WGS sequence"/>
</dbReference>
<accession>A0ABQ5XT06</accession>
<protein>
    <submittedName>
        <fullName evidence="1">Uncharacterized protein</fullName>
    </submittedName>
</protein>
<evidence type="ECO:0000313" key="2">
    <source>
        <dbReference type="Proteomes" id="UP001156670"/>
    </source>
</evidence>
<dbReference type="EMBL" id="BSOB01000020">
    <property type="protein sequence ID" value="GLQ93583.1"/>
    <property type="molecule type" value="Genomic_DNA"/>
</dbReference>
<evidence type="ECO:0000313" key="1">
    <source>
        <dbReference type="EMBL" id="GLQ93583.1"/>
    </source>
</evidence>
<sequence>MSESGLENPRVTLANSLLLATLAKLLEKDIHMEIDNSWLPTLLCTLNDGIKYTYEEGCHEGCFGEFCSKRRGAIGGVISSWH</sequence>
<name>A0ABQ5XT06_9GAMM</name>
<organism evidence="1 2">
    <name type="scientific">Dyella acidisoli</name>
    <dbReference type="NCBI Taxonomy" id="1867834"/>
    <lineage>
        <taxon>Bacteria</taxon>
        <taxon>Pseudomonadati</taxon>
        <taxon>Pseudomonadota</taxon>
        <taxon>Gammaproteobacteria</taxon>
        <taxon>Lysobacterales</taxon>
        <taxon>Rhodanobacteraceae</taxon>
        <taxon>Dyella</taxon>
    </lineage>
</organism>
<comment type="caution">
    <text evidence="1">The sequence shown here is derived from an EMBL/GenBank/DDBJ whole genome shotgun (WGS) entry which is preliminary data.</text>
</comment>